<proteinExistence type="predicted"/>
<dbReference type="PROSITE" id="PS51257">
    <property type="entry name" value="PROKAR_LIPOPROTEIN"/>
    <property type="match status" value="1"/>
</dbReference>
<dbReference type="AlphaFoldDB" id="A0A1B4G6A7"/>
<evidence type="ECO:0000313" key="3">
    <source>
        <dbReference type="Proteomes" id="UP000067711"/>
    </source>
</evidence>
<gene>
    <name evidence="2" type="ORF">WS71_30820</name>
</gene>
<protein>
    <recommendedName>
        <fullName evidence="4">Lipoprotein</fullName>
    </recommendedName>
</protein>
<reference evidence="2 3" key="1">
    <citation type="submission" date="2015-12" db="EMBL/GenBank/DDBJ databases">
        <title>Diversity of Burkholderia near neighbor genomes.</title>
        <authorList>
            <person name="Sahl J."/>
            <person name="Wagner D."/>
            <person name="Keim P."/>
        </authorList>
    </citation>
    <scope>NUCLEOTIDE SEQUENCE [LARGE SCALE GENOMIC DNA]</scope>
    <source>
        <strain evidence="2 3">BDU8</strain>
    </source>
</reference>
<dbReference type="Pfam" id="PF09476">
    <property type="entry name" value="Pilus_CpaD"/>
    <property type="match status" value="1"/>
</dbReference>
<dbReference type="EMBL" id="CP013389">
    <property type="protein sequence ID" value="AOJ11453.1"/>
    <property type="molecule type" value="Genomic_DNA"/>
</dbReference>
<organism evidence="2 3">
    <name type="scientific">Burkholderia mayonis</name>
    <dbReference type="NCBI Taxonomy" id="1385591"/>
    <lineage>
        <taxon>Bacteria</taxon>
        <taxon>Pseudomonadati</taxon>
        <taxon>Pseudomonadota</taxon>
        <taxon>Betaproteobacteria</taxon>
        <taxon>Burkholderiales</taxon>
        <taxon>Burkholderiaceae</taxon>
        <taxon>Burkholderia</taxon>
        <taxon>pseudomallei group</taxon>
    </lineage>
</organism>
<dbReference type="RefSeq" id="WP_066495721.1">
    <property type="nucleotide sequence ID" value="NZ_CP013389.1"/>
</dbReference>
<feature type="signal peptide" evidence="1">
    <location>
        <begin position="1"/>
        <end position="21"/>
    </location>
</feature>
<dbReference type="InterPro" id="IPR019027">
    <property type="entry name" value="Pilus_biogenesis_CpaD-related"/>
</dbReference>
<sequence length="125" mass="13187">MRVRTIVCALTPLALASCLSAPPPLDLPDASIIRFDGVHAVPPDCIQLTEPSHLVDAGFRRPSVAFGCATYRNLAAMLARPEDLVAPAPYAGADAAGAADAVRRFIEDRIKQPTPARSSTTTIAH</sequence>
<feature type="chain" id="PRO_5015345200" description="Lipoprotein" evidence="1">
    <location>
        <begin position="22"/>
        <end position="125"/>
    </location>
</feature>
<keyword evidence="1" id="KW-0732">Signal</keyword>
<evidence type="ECO:0000256" key="1">
    <source>
        <dbReference type="SAM" id="SignalP"/>
    </source>
</evidence>
<evidence type="ECO:0008006" key="4">
    <source>
        <dbReference type="Google" id="ProtNLM"/>
    </source>
</evidence>
<evidence type="ECO:0000313" key="2">
    <source>
        <dbReference type="EMBL" id="AOJ11453.1"/>
    </source>
</evidence>
<accession>A0A1B4G6A7</accession>
<name>A0A1B4G6A7_9BURK</name>
<dbReference type="Proteomes" id="UP000067711">
    <property type="component" value="Chromosome 1"/>
</dbReference>